<dbReference type="RefSeq" id="WP_105359976.1">
    <property type="nucleotide sequence ID" value="NZ_PUIB01000029.1"/>
</dbReference>
<dbReference type="Proteomes" id="UP000239388">
    <property type="component" value="Unassembled WGS sequence"/>
</dbReference>
<reference evidence="1 2" key="1">
    <citation type="submission" date="2018-02" db="EMBL/GenBank/DDBJ databases">
        <title>Comparative genomes isolates from brazilian mangrove.</title>
        <authorList>
            <person name="Araujo J.E."/>
            <person name="Taketani R.G."/>
            <person name="Silva M.C.P."/>
            <person name="Loureco M.V."/>
            <person name="Andreote F.D."/>
        </authorList>
    </citation>
    <scope>NUCLEOTIDE SEQUENCE [LARGE SCALE GENOMIC DNA]</scope>
    <source>
        <strain evidence="1 2">NAP PRIS-MGV</strain>
    </source>
</reference>
<organism evidence="1 2">
    <name type="scientific">Blastopirellula marina</name>
    <dbReference type="NCBI Taxonomy" id="124"/>
    <lineage>
        <taxon>Bacteria</taxon>
        <taxon>Pseudomonadati</taxon>
        <taxon>Planctomycetota</taxon>
        <taxon>Planctomycetia</taxon>
        <taxon>Pirellulales</taxon>
        <taxon>Pirellulaceae</taxon>
        <taxon>Blastopirellula</taxon>
    </lineage>
</organism>
<proteinExistence type="predicted"/>
<comment type="caution">
    <text evidence="1">The sequence shown here is derived from an EMBL/GenBank/DDBJ whole genome shotgun (WGS) entry which is preliminary data.</text>
</comment>
<name>A0A2S8F3U6_9BACT</name>
<dbReference type="OrthoDB" id="9870630at2"/>
<gene>
    <name evidence="1" type="ORF">C5Y98_29155</name>
</gene>
<evidence type="ECO:0000313" key="2">
    <source>
        <dbReference type="Proteomes" id="UP000239388"/>
    </source>
</evidence>
<protein>
    <submittedName>
        <fullName evidence="1">Uncharacterized protein</fullName>
    </submittedName>
</protein>
<sequence>MTDDPARPTCPNCRLPMSLPADRQTGEIACPVCTMALYFVRLSEAPEAETFLIRQGQISVAEWREICRCVEQGDSVSAVEAVMLLEEYLER</sequence>
<evidence type="ECO:0000313" key="1">
    <source>
        <dbReference type="EMBL" id="PQO26842.1"/>
    </source>
</evidence>
<accession>A0A2S8F3U6</accession>
<dbReference type="AlphaFoldDB" id="A0A2S8F3U6"/>
<dbReference type="EMBL" id="PUIB01000029">
    <property type="protein sequence ID" value="PQO26842.1"/>
    <property type="molecule type" value="Genomic_DNA"/>
</dbReference>